<organism evidence="2 3">
    <name type="scientific">Desmophyllum pertusum</name>
    <dbReference type="NCBI Taxonomy" id="174260"/>
    <lineage>
        <taxon>Eukaryota</taxon>
        <taxon>Metazoa</taxon>
        <taxon>Cnidaria</taxon>
        <taxon>Anthozoa</taxon>
        <taxon>Hexacorallia</taxon>
        <taxon>Scleractinia</taxon>
        <taxon>Caryophylliina</taxon>
        <taxon>Caryophylliidae</taxon>
        <taxon>Desmophyllum</taxon>
    </lineage>
</organism>
<dbReference type="PROSITE" id="PS51406">
    <property type="entry name" value="FIBRINOGEN_C_2"/>
    <property type="match status" value="1"/>
</dbReference>
<comment type="caution">
    <text evidence="2">The sequence shown here is derived from an EMBL/GenBank/DDBJ whole genome shotgun (WGS) entry which is preliminary data.</text>
</comment>
<dbReference type="NCBIfam" id="NF040941">
    <property type="entry name" value="GGGWT_bact"/>
    <property type="match status" value="1"/>
</dbReference>
<dbReference type="InterPro" id="IPR014716">
    <property type="entry name" value="Fibrinogen_a/b/g_C_1"/>
</dbReference>
<protein>
    <recommendedName>
        <fullName evidence="1">Fibrinogen C-terminal domain-containing protein</fullName>
    </recommendedName>
</protein>
<accession>A0A9W9ZFM9</accession>
<dbReference type="EMBL" id="MU826352">
    <property type="protein sequence ID" value="KAJ7380752.1"/>
    <property type="molecule type" value="Genomic_DNA"/>
</dbReference>
<name>A0A9W9ZFM9_9CNID</name>
<evidence type="ECO:0000313" key="2">
    <source>
        <dbReference type="EMBL" id="KAJ7380752.1"/>
    </source>
</evidence>
<dbReference type="InterPro" id="IPR036056">
    <property type="entry name" value="Fibrinogen-like_C"/>
</dbReference>
<evidence type="ECO:0000313" key="3">
    <source>
        <dbReference type="Proteomes" id="UP001163046"/>
    </source>
</evidence>
<feature type="domain" description="Fibrinogen C-terminal" evidence="1">
    <location>
        <begin position="12"/>
        <end position="72"/>
    </location>
</feature>
<dbReference type="InterPro" id="IPR002181">
    <property type="entry name" value="Fibrinogen_a/b/g_C_dom"/>
</dbReference>
<dbReference type="Pfam" id="PF00147">
    <property type="entry name" value="Fibrinogen_C"/>
    <property type="match status" value="1"/>
</dbReference>
<dbReference type="AlphaFoldDB" id="A0A9W9ZFM9"/>
<gene>
    <name evidence="2" type="ORF">OS493_007127</name>
</gene>
<keyword evidence="3" id="KW-1185">Reference proteome</keyword>
<dbReference type="Proteomes" id="UP001163046">
    <property type="component" value="Unassembled WGS sequence"/>
</dbReference>
<dbReference type="Gene3D" id="3.90.215.10">
    <property type="entry name" value="Gamma Fibrinogen, chain A, domain 1"/>
    <property type="match status" value="1"/>
</dbReference>
<dbReference type="SUPFAM" id="SSF56496">
    <property type="entry name" value="Fibrinogen C-terminal domain-like"/>
    <property type="match status" value="1"/>
</dbReference>
<proteinExistence type="predicted"/>
<sequence length="255" mass="28835">MQWTTAHACCNCDSDKVYRSCQEIQDFKPGAVSGVYKIHPLPSAEPIEVYCEMAIKGGGFTFLPRKLTRRSDAQQIIVALFKDKKNVLLKLQKKADRSESYTLIQPHPNFANTDFGVLANSYSGYTNPKNDFMKDYIFLGIIPKSAAQNKNYQGFRSNGETVQFTNCDKNPNSLFAFMPNHNLQQPSNYLSSSSYEDSGVAIDWRSKAISITHPDRIMPNKFFFLTELHFGGCGCYTSSNRWKKYGFHATAIGLR</sequence>
<dbReference type="OrthoDB" id="6059867at2759"/>
<evidence type="ECO:0000259" key="1">
    <source>
        <dbReference type="PROSITE" id="PS51406"/>
    </source>
</evidence>
<reference evidence="2" key="1">
    <citation type="submission" date="2023-01" db="EMBL/GenBank/DDBJ databases">
        <title>Genome assembly of the deep-sea coral Lophelia pertusa.</title>
        <authorList>
            <person name="Herrera S."/>
            <person name="Cordes E."/>
        </authorList>
    </citation>
    <scope>NUCLEOTIDE SEQUENCE</scope>
    <source>
        <strain evidence="2">USNM1676648</strain>
        <tissue evidence="2">Polyp</tissue>
    </source>
</reference>